<protein>
    <recommendedName>
        <fullName evidence="3">Phosphonate metabolism protein</fullName>
    </recommendedName>
</protein>
<sequence length="309" mass="33447">MLRAAADGAGPQRLSSTARFAVYLAPSGPFDALGRQWLGRDAQTGQALARDWVAGLASDDMLFGAGGDAGQDVITAATVDAWTDDPRRYGLHATMKPPFRLAHGRSAFALDQAVRVIATSTTPFDLPLRLGSLRGFLAWQPADTVVAQGPLQRLADQCVARLDAFRAAPTDAERARRMARGEGKDACFDVRQQANLDRWGYPYVFDTFHFHVTLTRRLTPEAEARARRALMALAVREEAGGRSGMVTALTGAVMPVRTISIFVQPETDAPFVVARHYDFDGGVQDGVGAWALSDTTESIETEAGRQRAQ</sequence>
<dbReference type="Proteomes" id="UP000033618">
    <property type="component" value="Unassembled WGS sequence"/>
</dbReference>
<name>A0A0F5JYH4_9BURK</name>
<reference evidence="1 2" key="1">
    <citation type="submission" date="2015-03" db="EMBL/GenBank/DDBJ databases">
        <title>Draft Genome Sequence of Burkholderia andropogonis type strain ICMP2807, isolated from Sorghum bicolor.</title>
        <authorList>
            <person name="Lopes-Santos L."/>
            <person name="Castro D.B."/>
            <person name="Ottoboni L.M."/>
            <person name="Park D."/>
            <person name="Weirc B.S."/>
            <person name="Destefano S.A."/>
        </authorList>
    </citation>
    <scope>NUCLEOTIDE SEQUENCE [LARGE SCALE GENOMIC DNA]</scope>
    <source>
        <strain evidence="1 2">ICMP2807</strain>
    </source>
</reference>
<dbReference type="InterPro" id="IPR009389">
    <property type="entry name" value="DUF1045"/>
</dbReference>
<comment type="caution">
    <text evidence="1">The sequence shown here is derived from an EMBL/GenBank/DDBJ whole genome shotgun (WGS) entry which is preliminary data.</text>
</comment>
<accession>A0A0F5JYH4</accession>
<keyword evidence="2" id="KW-1185">Reference proteome</keyword>
<dbReference type="STRING" id="28092.WM40_15150"/>
<gene>
    <name evidence="1" type="ORF">WM40_15150</name>
</gene>
<dbReference type="EMBL" id="LAQU01000015">
    <property type="protein sequence ID" value="KKB62883.1"/>
    <property type="molecule type" value="Genomic_DNA"/>
</dbReference>
<evidence type="ECO:0000313" key="1">
    <source>
        <dbReference type="EMBL" id="KKB62883.1"/>
    </source>
</evidence>
<dbReference type="PATRIC" id="fig|28092.6.peg.3576"/>
<dbReference type="Pfam" id="PF06299">
    <property type="entry name" value="DUF1045"/>
    <property type="match status" value="1"/>
</dbReference>
<organism evidence="1 2">
    <name type="scientific">Robbsia andropogonis</name>
    <dbReference type="NCBI Taxonomy" id="28092"/>
    <lineage>
        <taxon>Bacteria</taxon>
        <taxon>Pseudomonadati</taxon>
        <taxon>Pseudomonadota</taxon>
        <taxon>Betaproteobacteria</taxon>
        <taxon>Burkholderiales</taxon>
        <taxon>Burkholderiaceae</taxon>
        <taxon>Robbsia</taxon>
    </lineage>
</organism>
<dbReference type="AlphaFoldDB" id="A0A0F5JYH4"/>
<evidence type="ECO:0000313" key="2">
    <source>
        <dbReference type="Proteomes" id="UP000033618"/>
    </source>
</evidence>
<dbReference type="OrthoDB" id="5801437at2"/>
<evidence type="ECO:0008006" key="3">
    <source>
        <dbReference type="Google" id="ProtNLM"/>
    </source>
</evidence>
<proteinExistence type="predicted"/>